<sequence length="397" mass="44186">MAGSQDFDCPENAICMVFESPVVLQQELCLLIIPASFGLLLYGIFTVLFGLCIYIFRRKFMPEKLHIIATLVFYAVATASVILDLVSRCGRIGLSFSMYPNSVGFLYTPDSVNSPALVSASEGLFLCAGSLADAMLIRRCYRLWNSRNAVVLVPVMLVPATLILWIITTILFTSEQAYVAYIGVTLFQNLYLSGMIAGRIWWNNRSMRKIYHATPKPNAKLRRDLFGPVLESAMIIPIFLIIWLALFVSGSGVQVLTSCVLTQVVGISFTLLIVRIGLGINVENDMSEPEALLPSTEIEYPRFEEMPQEESNRAQEIQTQEQPEQDHRQFPSAHQHIQPFNLKYAPAVASSGNDTEPAPEVVKGKRESGSDRQVVSGHGVNFEKNRDRASRIGPTDK</sequence>
<proteinExistence type="predicted"/>
<comment type="caution">
    <text evidence="3">The sequence shown here is derived from an EMBL/GenBank/DDBJ whole genome shotgun (WGS) entry which is preliminary data.</text>
</comment>
<keyword evidence="2" id="KW-1133">Transmembrane helix</keyword>
<feature type="transmembrane region" description="Helical" evidence="2">
    <location>
        <begin position="31"/>
        <end position="56"/>
    </location>
</feature>
<feature type="transmembrane region" description="Helical" evidence="2">
    <location>
        <begin position="68"/>
        <end position="86"/>
    </location>
</feature>
<keyword evidence="2" id="KW-0472">Membrane</keyword>
<keyword evidence="2" id="KW-0812">Transmembrane</keyword>
<evidence type="ECO:0000256" key="1">
    <source>
        <dbReference type="SAM" id="MobiDB-lite"/>
    </source>
</evidence>
<evidence type="ECO:0000256" key="2">
    <source>
        <dbReference type="SAM" id="Phobius"/>
    </source>
</evidence>
<organism evidence="3 4">
    <name type="scientific">Lentinula raphanica</name>
    <dbReference type="NCBI Taxonomy" id="153919"/>
    <lineage>
        <taxon>Eukaryota</taxon>
        <taxon>Fungi</taxon>
        <taxon>Dikarya</taxon>
        <taxon>Basidiomycota</taxon>
        <taxon>Agaricomycotina</taxon>
        <taxon>Agaricomycetes</taxon>
        <taxon>Agaricomycetidae</taxon>
        <taxon>Agaricales</taxon>
        <taxon>Marasmiineae</taxon>
        <taxon>Omphalotaceae</taxon>
        <taxon>Lentinula</taxon>
    </lineage>
</organism>
<dbReference type="AlphaFoldDB" id="A0AA38NZB5"/>
<feature type="region of interest" description="Disordered" evidence="1">
    <location>
        <begin position="305"/>
        <end position="397"/>
    </location>
</feature>
<dbReference type="EMBL" id="MU806733">
    <property type="protein sequence ID" value="KAJ3833271.1"/>
    <property type="molecule type" value="Genomic_DNA"/>
</dbReference>
<feature type="transmembrane region" description="Helical" evidence="2">
    <location>
        <begin position="225"/>
        <end position="249"/>
    </location>
</feature>
<keyword evidence="4" id="KW-1185">Reference proteome</keyword>
<feature type="transmembrane region" description="Helical" evidence="2">
    <location>
        <begin position="116"/>
        <end position="137"/>
    </location>
</feature>
<protein>
    <submittedName>
        <fullName evidence="3">Uncharacterized protein</fullName>
    </submittedName>
</protein>
<feature type="transmembrane region" description="Helical" evidence="2">
    <location>
        <begin position="178"/>
        <end position="202"/>
    </location>
</feature>
<gene>
    <name evidence="3" type="ORF">F5878DRAFT_713322</name>
</gene>
<evidence type="ECO:0000313" key="4">
    <source>
        <dbReference type="Proteomes" id="UP001163846"/>
    </source>
</evidence>
<feature type="transmembrane region" description="Helical" evidence="2">
    <location>
        <begin position="149"/>
        <end position="172"/>
    </location>
</feature>
<feature type="transmembrane region" description="Helical" evidence="2">
    <location>
        <begin position="255"/>
        <end position="278"/>
    </location>
</feature>
<evidence type="ECO:0000313" key="3">
    <source>
        <dbReference type="EMBL" id="KAJ3833271.1"/>
    </source>
</evidence>
<accession>A0AA38NZB5</accession>
<feature type="compositionally biased region" description="Basic and acidic residues" evidence="1">
    <location>
        <begin position="381"/>
        <end position="397"/>
    </location>
</feature>
<name>A0AA38NZB5_9AGAR</name>
<reference evidence="3" key="1">
    <citation type="submission" date="2022-08" db="EMBL/GenBank/DDBJ databases">
        <authorList>
            <consortium name="DOE Joint Genome Institute"/>
            <person name="Min B."/>
            <person name="Riley R."/>
            <person name="Sierra-Patev S."/>
            <person name="Naranjo-Ortiz M."/>
            <person name="Looney B."/>
            <person name="Konkel Z."/>
            <person name="Slot J.C."/>
            <person name="Sakamoto Y."/>
            <person name="Steenwyk J.L."/>
            <person name="Rokas A."/>
            <person name="Carro J."/>
            <person name="Camarero S."/>
            <person name="Ferreira P."/>
            <person name="Molpeceres G."/>
            <person name="Ruiz-Duenas F.J."/>
            <person name="Serrano A."/>
            <person name="Henrissat B."/>
            <person name="Drula E."/>
            <person name="Hughes K.W."/>
            <person name="Mata J.L."/>
            <person name="Ishikawa N.K."/>
            <person name="Vargas-Isla R."/>
            <person name="Ushijima S."/>
            <person name="Smith C.A."/>
            <person name="Ahrendt S."/>
            <person name="Andreopoulos W."/>
            <person name="He G."/>
            <person name="Labutti K."/>
            <person name="Lipzen A."/>
            <person name="Ng V."/>
            <person name="Sandor L."/>
            <person name="Barry K."/>
            <person name="Martinez A.T."/>
            <person name="Xiao Y."/>
            <person name="Gibbons J.G."/>
            <person name="Terashima K."/>
            <person name="Hibbett D.S."/>
            <person name="Grigoriev I.V."/>
        </authorList>
    </citation>
    <scope>NUCLEOTIDE SEQUENCE</scope>
    <source>
        <strain evidence="3">TFB9207</strain>
    </source>
</reference>
<dbReference type="Proteomes" id="UP001163846">
    <property type="component" value="Unassembled WGS sequence"/>
</dbReference>